<feature type="domain" description="Carrier" evidence="5">
    <location>
        <begin position="1128"/>
        <end position="1205"/>
    </location>
</feature>
<dbReference type="SMART" id="SM00823">
    <property type="entry name" value="PKS_PP"/>
    <property type="match status" value="4"/>
</dbReference>
<dbReference type="GO" id="GO:0031177">
    <property type="term" value="F:phosphopantetheine binding"/>
    <property type="evidence" value="ECO:0007669"/>
    <property type="project" value="InterPro"/>
</dbReference>
<dbReference type="Gene3D" id="1.10.1200.10">
    <property type="entry name" value="ACP-like"/>
    <property type="match status" value="5"/>
</dbReference>
<dbReference type="FunFam" id="3.40.50.12780:FF:000014">
    <property type="entry name" value="Nonribosomal peptide synthetase 1"/>
    <property type="match status" value="3"/>
</dbReference>
<dbReference type="GO" id="GO:0005737">
    <property type="term" value="C:cytoplasm"/>
    <property type="evidence" value="ECO:0007669"/>
    <property type="project" value="TreeGrafter"/>
</dbReference>
<dbReference type="EMBL" id="DS995905">
    <property type="protein sequence ID" value="EEA19311.1"/>
    <property type="molecule type" value="Genomic_DNA"/>
</dbReference>
<dbReference type="NCBIfam" id="TIGR01733">
    <property type="entry name" value="AA-adenyl-dom"/>
    <property type="match status" value="3"/>
</dbReference>
<dbReference type="GO" id="GO:0016874">
    <property type="term" value="F:ligase activity"/>
    <property type="evidence" value="ECO:0007669"/>
    <property type="project" value="UniProtKB-KW"/>
</dbReference>
<dbReference type="InterPro" id="IPR023213">
    <property type="entry name" value="CAT-like_dom_sf"/>
</dbReference>
<feature type="domain" description="Carrier" evidence="5">
    <location>
        <begin position="3859"/>
        <end position="3936"/>
    </location>
</feature>
<evidence type="ECO:0000256" key="4">
    <source>
        <dbReference type="ARBA" id="ARBA00029454"/>
    </source>
</evidence>
<dbReference type="PhylomeDB" id="B6QSC6"/>
<keyword evidence="1" id="KW-0596">Phosphopantetheine</keyword>
<evidence type="ECO:0000256" key="2">
    <source>
        <dbReference type="ARBA" id="ARBA00022553"/>
    </source>
</evidence>
<dbReference type="InterPro" id="IPR010071">
    <property type="entry name" value="AA_adenyl_dom"/>
</dbReference>
<dbReference type="STRING" id="441960.B6QSC6"/>
<organism evidence="6 7">
    <name type="scientific">Talaromyces marneffei (strain ATCC 18224 / CBS 334.59 / QM 7333)</name>
    <name type="common">Penicillium marneffei</name>
    <dbReference type="NCBI Taxonomy" id="441960"/>
    <lineage>
        <taxon>Eukaryota</taxon>
        <taxon>Fungi</taxon>
        <taxon>Dikarya</taxon>
        <taxon>Ascomycota</taxon>
        <taxon>Pezizomycotina</taxon>
        <taxon>Eurotiomycetes</taxon>
        <taxon>Eurotiomycetidae</taxon>
        <taxon>Eurotiales</taxon>
        <taxon>Trichocomaceae</taxon>
        <taxon>Talaromyces</taxon>
        <taxon>Talaromyces sect. Talaromyces</taxon>
    </lineage>
</organism>
<dbReference type="GO" id="GO:0043041">
    <property type="term" value="P:amino acid activation for nonribosomal peptide biosynthetic process"/>
    <property type="evidence" value="ECO:0007669"/>
    <property type="project" value="TreeGrafter"/>
</dbReference>
<dbReference type="HOGENOM" id="CLU_000022_60_0_1"/>
<dbReference type="InterPro" id="IPR001242">
    <property type="entry name" value="Condensation_dom"/>
</dbReference>
<dbReference type="Pfam" id="PF00501">
    <property type="entry name" value="AMP-binding"/>
    <property type="match status" value="3"/>
</dbReference>
<evidence type="ECO:0000256" key="1">
    <source>
        <dbReference type="ARBA" id="ARBA00022450"/>
    </source>
</evidence>
<dbReference type="FunFam" id="1.10.1200.10:FF:000005">
    <property type="entry name" value="Nonribosomal peptide synthetase 1"/>
    <property type="match status" value="1"/>
</dbReference>
<dbReference type="CDD" id="cd19545">
    <property type="entry name" value="FUM14_C_NRPS-like"/>
    <property type="match status" value="2"/>
</dbReference>
<dbReference type="PANTHER" id="PTHR45527:SF16">
    <property type="entry name" value="NONRIBOSOMAL PEPTIDE SYNTHASE ATNA-RELATED"/>
    <property type="match status" value="1"/>
</dbReference>
<evidence type="ECO:0000313" key="7">
    <source>
        <dbReference type="Proteomes" id="UP000001294"/>
    </source>
</evidence>
<dbReference type="GO" id="GO:0044550">
    <property type="term" value="P:secondary metabolite biosynthetic process"/>
    <property type="evidence" value="ECO:0007669"/>
    <property type="project" value="TreeGrafter"/>
</dbReference>
<proteinExistence type="inferred from homology"/>
<dbReference type="PROSITE" id="PS00455">
    <property type="entry name" value="AMP_BINDING"/>
    <property type="match status" value="3"/>
</dbReference>
<name>B6QSC6_TALMQ</name>
<dbReference type="OrthoDB" id="416786at2759"/>
<keyword evidence="3" id="KW-0436">Ligase</keyword>
<dbReference type="CDD" id="cd19542">
    <property type="entry name" value="CT_NRPS-like"/>
    <property type="match status" value="2"/>
</dbReference>
<dbReference type="SMART" id="SM01294">
    <property type="entry name" value="PKS_PP_betabranch"/>
    <property type="match status" value="1"/>
</dbReference>
<dbReference type="NCBIfam" id="NF003417">
    <property type="entry name" value="PRK04813.1"/>
    <property type="match status" value="3"/>
</dbReference>
<dbReference type="InterPro" id="IPR020845">
    <property type="entry name" value="AMP-binding_CS"/>
</dbReference>
<evidence type="ECO:0000256" key="3">
    <source>
        <dbReference type="ARBA" id="ARBA00022598"/>
    </source>
</evidence>
<keyword evidence="2" id="KW-0597">Phosphoprotein</keyword>
<dbReference type="SUPFAM" id="SSF47336">
    <property type="entry name" value="ACP-like"/>
    <property type="match status" value="5"/>
</dbReference>
<dbReference type="SUPFAM" id="SSF56801">
    <property type="entry name" value="Acetyl-CoA synthetase-like"/>
    <property type="match status" value="3"/>
</dbReference>
<dbReference type="Gene3D" id="3.40.50.12780">
    <property type="entry name" value="N-terminal domain of ligase-like"/>
    <property type="match status" value="3"/>
</dbReference>
<dbReference type="FunFam" id="3.30.559.30:FF:000003">
    <property type="entry name" value="Nonribosomal peptide synthase SidD"/>
    <property type="match status" value="2"/>
</dbReference>
<dbReference type="CDD" id="cd05918">
    <property type="entry name" value="A_NRPS_SidN3_like"/>
    <property type="match status" value="3"/>
</dbReference>
<evidence type="ECO:0000259" key="5">
    <source>
        <dbReference type="PROSITE" id="PS50075"/>
    </source>
</evidence>
<comment type="similarity">
    <text evidence="4">Belongs to the NRP synthetase family.</text>
</comment>
<dbReference type="Gene3D" id="3.30.300.30">
    <property type="match status" value="3"/>
</dbReference>
<dbReference type="PANTHER" id="PTHR45527">
    <property type="entry name" value="NONRIBOSOMAL PEPTIDE SYNTHETASE"/>
    <property type="match status" value="1"/>
</dbReference>
<dbReference type="InterPro" id="IPR000873">
    <property type="entry name" value="AMP-dep_synth/lig_dom"/>
</dbReference>
<keyword evidence="7" id="KW-1185">Reference proteome</keyword>
<dbReference type="InterPro" id="IPR042099">
    <property type="entry name" value="ANL_N_sf"/>
</dbReference>
<dbReference type="InterPro" id="IPR045851">
    <property type="entry name" value="AMP-bd_C_sf"/>
</dbReference>
<dbReference type="InterPro" id="IPR036736">
    <property type="entry name" value="ACP-like_sf"/>
</dbReference>
<dbReference type="Pfam" id="PF00668">
    <property type="entry name" value="Condensation"/>
    <property type="match status" value="4"/>
</dbReference>
<dbReference type="InterPro" id="IPR020806">
    <property type="entry name" value="PKS_PP-bd"/>
</dbReference>
<feature type="domain" description="Carrier" evidence="5">
    <location>
        <begin position="26"/>
        <end position="99"/>
    </location>
</feature>
<reference evidence="7" key="1">
    <citation type="journal article" date="2015" name="Genome Announc.">
        <title>Genome sequence of the AIDS-associated pathogen Penicillium marneffei (ATCC18224) and its near taxonomic relative Talaromyces stipitatus (ATCC10500).</title>
        <authorList>
            <person name="Nierman W.C."/>
            <person name="Fedorova-Abrams N.D."/>
            <person name="Andrianopoulos A."/>
        </authorList>
    </citation>
    <scope>NUCLEOTIDE SEQUENCE [LARGE SCALE GENOMIC DNA]</scope>
    <source>
        <strain evidence="7">ATCC 18224 / CBS 334.59 / QM 7333</strain>
    </source>
</reference>
<accession>B6QSC6</accession>
<sequence>MDFDNVSSVFGAIDQQVKKRIFHNIKEAEDFLKDLYADLLKKNASQIDHNRSFLGLGGDSLLAVFVIARLRENGFMIEVADVLLDGSIAQLSQKLVTEEEPRSNRRKSTDDNDDCVIFDTVSEIPAISDSQVKKDGFSLPEDLKRLLLPTLQQITTSPLDDIEAIVPCSPLQEKTLLGQAISPVAYQCSFTIRVKLSIDHDMQSVGDLWSTIVSQRSILRTVFIDSVAQPGHFDQVILRHVEPNVRLIDATGSPDDLDLESRRPVIPEKFKVPHCLHVTKIATREFYLKLDISHSLIDGHSAEVLLRDMASLLFDRNGRREILSYRDYVAYYQKVESKQVASQYWQYYTANARETHVPMLKDQEPMRDLQTLRFAFDITSDLNHFCESHKVTIANICQVAWGLVLRYYTGQESVSFSYITSTREAPLSGIMDAIGPYINTLLCAMQLGSQKVSDVLSHVSQEYLQSLKHQNEFSQSFSARQWGNTVMSFRRNLTRELESIMGLELDIIDAYSPTDYDLSLNIQAGQYRIDVSMDYWLSKMDAHYADALLKSFREAINCVISQPFANVEGLDLLPREHRAQIIEINGRIPQTVQSCIHELVDQKAHEQPNAQAIDSWDGNLTYEELNQQAKILSSHLISQGVRPEVMVGMCMEKSKWAVIAMLAILYAGGAVVPLGVQHPLSRITDILIDSEAVLILVDSQQARRLAEVSKAKIVVDEALFNTIIITPMTEPNIPNTIPVNAAWVIYTSGSTGKPKGVLLEHGALCSSMIAHGAVFDMGRHARVFQFAAYTFDAAIQENFATLLYGGCICIPSEDDRMNHLARAIIDRNADYVGLTSSTATLILPHELPHVKQLILFGEPVKASVVEAWLGHARILNGYGPTECSIFSSVSKPFKDVRSQISNIGFVTTGNFWVVDSSDLNRLCPIGCPGELLIEGPLLARGYVNDPVKTNNAFITDPCFIRQLKLGSGRRMYRTGDIVQQNSDGSLTYLGRRDTQVKIRGQRLDVGEVEYWVSKLFKDVTTPIVDVIKPRNELVAVVDFAQDSPYRSNVHGFQLLPPSEMLKNAFQRLRERLLEKLPSYMVPSVYVPLADMPLTLSTKTDRRAVLQLVSSLQPSEARAYMTSADPKTNPTTEMEKTLQYLWAEVLGVSLTDIGTNDSFLEIGGDSITAIRMVDVSQKKFGLRMTVANIFLHPRLKDLATLLTSDDMDIDAQPGQDTVPFELWGSGVDGLRDIATRCGLSVENIEDVYPCTPLQEGLMAITMHQPTAYVSRRVFSMSNDIDIDRLKQAWQTLSDSAPVLRTRILVDQAGDSVQVLIRAPSVIEWHQGNDLTSYIDQDQRQGITYGQPLVRFGLVSETAGDRYFIWTAHHSVYDGWSAGLMYKYVVSIYQSQVVPQSVPFTRFLRYLSQSDIDKSAAFWRKQLEGDVSGNFPPLPTANYQPKPRQRLLYDLKVSSPVRLVVGPSTVLRAAWALALAQYMGLSDVVFAVTLSGRSAPVRNITELIAPTITTVPVRIAINTAMGIRDFFTQLQSQVVETIPFEHTGLQNIKKLMPDLSDALEINNLFVVQPTSEKEQATSFPGLVPQDDALSVNAFHSHPLVVECSLPTSPSQPVAVEVTYDDNIISEAEVSRIIRQFDHIVSQISEKAAQGNQSIASIDMLNSYDLEKLREINSHIPPTTEEVVQNLILKSIQQRPNDIAIDAWDGAFTYEELDRHAKRVSSYLINIGVVPDMLVGMCMDKSKWASVAVLAILYAGGGVMPLGVQHPLERVATILSDSSCTVILCDKQQNERLQGMTTHIVEVKGLVKSSTGPITQSLCTTVRPEHAGWVIYTSGSTGNPKGVILQHKALCSGIKGHSARFKFDTNTRQFQFGAHTFDITIQEICSTLIHGGVVCVPSEHQRMNKLSATIAAMQVNFLGLTSTSASLIDPRDTPTVKTLTLFGEAVKPSVVETWLPYAEVINVYGPSECTIHSVCSPAIKDKKDSLNIGYPLNGAAWVVEPTNYHRLCPIGAPGELLIEGPGLAREYLNDSTKTKAAFVEDAAFVEKFGSSAGTRRIYRTGDLVRQNTDGSLTYLGRRDTQVKIRGQRVDVAEIEYWIAKALEGNLLTVMVDLLAGTNDRENFLLVAVMDFVESSTYLQHETLDGSVLLSPSAVFRKDFQSIRDFLSTKLPAYMIPSTYVPMLQVPKTVTGKTDRRSTLTLLKGVDRSILMQYSNDNAPKEMPTTTTGKDIQSLWAQIFKLDTKDIGLQDSFMQLGGDSITAIRLVEAGRKVNYQLTVADIFAHTKLEDMINFVENRGSQTTEDAPLEPFQLWNNVASQNKAIIAAQCRVNIDQIEDIYPSTPLQEGLTAITMRQPHAYVSRRIFELTDEVDVERLCAAWQVMSDATPILRTRIVLEENARALQVVVKEPISWSREKNLDNYLRKDRSCGIDPGMPLVRYGLVDDQQSGKKFFIWTAHHSVYDGWSMQLLYQSVASIYSNDIIPHGIPYTQFIRYINSIDSASATSYWRNQLSGEEVLAQFPPLPKAKYQAKPRYSLQHRMQSAPANQAQNVSSSNLMRAAWALTVMQFTGVNDVLFGVTLSGRTAPVTGITEMIAPTLTTVPVRISLNPSQSVSKFLESVQKQAIEMMPYEHTGIQKIRELVPELAPQLELNHIFLTQPVEESEKTLQFRGLKPRDEDDSESFHSQALIIECTLGKESDPHAIVDVKFDDAVISEVEVSRLIRQFDHTVGQLNHANSSILVKDLNILNEYDSRLLVDLNSSAIPLADSCAHHLISNVARAQPGLVAIEAWDGSFTYHELETLARALSQKLKNMGVKPDTLIGVCMSKSKWAAIAMLAILHSGGGVLPLGIQHPISRIQDILVDTAATILLADQEQAERFQNVTQSIIIVDELLFESLDVSAEETVISDVEPHNIAWVIYTSGSTGTPKGVLLEHRSLCSSIQGHGPAFGLKKNTRMFQFAAYTFDVSIQELLSTLIYGGCVCIPSEDQRMGALAETINNFKVNLLGLTSSTASLLRPLDVPTVQRLLLFGEAVKPSVVEAWSSVGVYSAYGPSECSMHSTCSEPLTSTVEAANIGRPFSGNIWIADPKDCNRLVPVGAPGEILIEGSLLARGYLNDPVKTQGSFINDPSFIRQLGLEPGRRMYRTGDIARQNADGSFTYLGRRDTQIKIRGQRLDVGEVEYWITKLKVNIGTAVVDLVSPNDNQIQQILVAAIDFVEAIEPSKRVSVILPPSEMFHKIFTALREALRQKLPSYMVPTAFVPFAKIPFNASGKTDRRAVKKLLESQSIQDLLFYSCIKSVAQNVKTNAEATLRSLWADVLQIDQVTIGSEDDFFSLGADSILAMRLIGASNSRGIKLDIKNVFRNSTLEKMALSMEQISPNATSTSSQYQSFSLVEKSEVKSLVASLNAMGTKISENNVLDILPTTDSQAFSVVGALTQSQVEVHYFKIDGNSPYDVDHLQKVCYGLCNSIEAFRTVYMFHGDRLLQVVLDTYQQNIPILEVDESLDAATSQLHDSQQGPLKLGSSLVEITLLRRKGTLEHRILFRMSHAIYDGMSFPIIWQTFQRIYAGESTLPNTDFSQYLYRISSNLEETSYGYWRNLLKRSSMPQLSDSRSLQDQAPRAMQFCAIKKVPVGRLSISGMTNAIIVKAAWALALGHVVGTPDVVFGDTVSGRNVPNGTTFDNVIGSCATHVPLRINVQNSRTGVDLLLAVQDQHFERMPYENLGFRSIINHCTEWLPSTRFTSIVNHRLANPTSINLGGNNYTVENWMPDAGRMTNLYDIAVVSEEIDGHLELTLGCAEGTMSSDEAGSLLELLCTAVGMLSSKPESPINELASSLSSSFGHSKYLAKNPTPISSSLDDENLVLHRSKIFDIWQSVFGNKRVVEHSSLSSSPFHDLGGDLVDAAQLVSTAQQHGINITLDDLLKYSSLEKMVCYLGI</sequence>
<dbReference type="InterPro" id="IPR009081">
    <property type="entry name" value="PP-bd_ACP"/>
</dbReference>
<evidence type="ECO:0000313" key="6">
    <source>
        <dbReference type="EMBL" id="EEA19311.1"/>
    </source>
</evidence>
<dbReference type="Pfam" id="PF00550">
    <property type="entry name" value="PP-binding"/>
    <property type="match status" value="5"/>
</dbReference>
<dbReference type="Gene3D" id="3.30.559.30">
    <property type="entry name" value="Nonribosomal peptide synthetase, condensation domain"/>
    <property type="match status" value="4"/>
</dbReference>
<feature type="domain" description="Carrier" evidence="5">
    <location>
        <begin position="2219"/>
        <end position="2295"/>
    </location>
</feature>
<dbReference type="Proteomes" id="UP000001294">
    <property type="component" value="Unassembled WGS sequence"/>
</dbReference>
<dbReference type="VEuPathDB" id="FungiDB:PMAA_001110"/>
<dbReference type="SUPFAM" id="SSF52777">
    <property type="entry name" value="CoA-dependent acyltransferases"/>
    <property type="match status" value="8"/>
</dbReference>
<dbReference type="PROSITE" id="PS50075">
    <property type="entry name" value="CARRIER"/>
    <property type="match status" value="5"/>
</dbReference>
<dbReference type="Gene3D" id="3.30.559.10">
    <property type="entry name" value="Chloramphenicol acetyltransferase-like domain"/>
    <property type="match status" value="4"/>
</dbReference>
<protein>
    <submittedName>
        <fullName evidence="6">Nonribosomal peptide synthetase, putative</fullName>
    </submittedName>
</protein>
<feature type="domain" description="Carrier" evidence="5">
    <location>
        <begin position="3300"/>
        <end position="3376"/>
    </location>
</feature>
<gene>
    <name evidence="6" type="ORF">PMAA_001110</name>
</gene>
<dbReference type="FunFam" id="3.30.300.30:FF:000015">
    <property type="entry name" value="Nonribosomal peptide synthase SidD"/>
    <property type="match status" value="3"/>
</dbReference>